<dbReference type="EMBL" id="OCMY01000001">
    <property type="protein sequence ID" value="SOD34907.1"/>
    <property type="molecule type" value="Genomic_DNA"/>
</dbReference>
<sequence length="124" mass="13248">MKSVSEIAPFIALVSESEAHESETEKALSLISSKPVGNSLLKAINESSTSDKFITIISSSKANSSALGHLTDSQLTKYKVPSSTNPLRWATDKAAEISTHERLGGAGEGVSVNIYWNKDQAIKI</sequence>
<feature type="non-terminal residue" evidence="1">
    <location>
        <position position="124"/>
    </location>
</feature>
<reference evidence="2" key="1">
    <citation type="submission" date="2017-09" db="EMBL/GenBank/DDBJ databases">
        <authorList>
            <person name="Varghese N."/>
            <person name="Submissions S."/>
        </authorList>
    </citation>
    <scope>NUCLEOTIDE SEQUENCE [LARGE SCALE GENOMIC DNA]</scope>
    <source>
        <strain evidence="2">JKS000234</strain>
    </source>
</reference>
<keyword evidence="2" id="KW-1185">Reference proteome</keyword>
<accession>A0A286BL83</accession>
<name>A0A286BL83_9GAMM</name>
<organism evidence="1 2">
    <name type="scientific">Candidatus Pantoea floridensis</name>
    <dbReference type="NCBI Taxonomy" id="1938870"/>
    <lineage>
        <taxon>Bacteria</taxon>
        <taxon>Pseudomonadati</taxon>
        <taxon>Pseudomonadota</taxon>
        <taxon>Gammaproteobacteria</taxon>
        <taxon>Enterobacterales</taxon>
        <taxon>Erwiniaceae</taxon>
        <taxon>Pantoea</taxon>
    </lineage>
</organism>
<proteinExistence type="predicted"/>
<protein>
    <submittedName>
        <fullName evidence="1">Effector protein</fullName>
    </submittedName>
</protein>
<gene>
    <name evidence="1" type="ORF">SAMN06273570_0001</name>
</gene>
<dbReference type="AlphaFoldDB" id="A0A286BL83"/>
<evidence type="ECO:0000313" key="1">
    <source>
        <dbReference type="EMBL" id="SOD34907.1"/>
    </source>
</evidence>
<evidence type="ECO:0000313" key="2">
    <source>
        <dbReference type="Proteomes" id="UP000219271"/>
    </source>
</evidence>
<dbReference type="RefSeq" id="WP_141400218.1">
    <property type="nucleotide sequence ID" value="NZ_OCMY01000001.1"/>
</dbReference>
<dbReference type="Proteomes" id="UP000219271">
    <property type="component" value="Unassembled WGS sequence"/>
</dbReference>